<name>A0A0C1UAB2_9CLOT</name>
<protein>
    <submittedName>
        <fullName evidence="2">Xylose isomerase-like TIM barrel family protein</fullName>
    </submittedName>
</protein>
<dbReference type="EMBL" id="AYSO01000020">
    <property type="protein sequence ID" value="KIE44485.1"/>
    <property type="molecule type" value="Genomic_DNA"/>
</dbReference>
<evidence type="ECO:0000259" key="1">
    <source>
        <dbReference type="Pfam" id="PF01261"/>
    </source>
</evidence>
<gene>
    <name evidence="2" type="ORF">U732_755</name>
</gene>
<sequence length="271" mass="31609">MRNRLGVSGSIIFSNPELYSELFIDDIDHIEIGEFPNEEALNKFLDMNKVKGLSFGIHSPLLRDGSKYDLLEKVKYEPSDAWDMLEVEAKRMADLDAEYLLVHFPYFKDEVSLNTNQLIEEGLKKLSYIQEKYGIKLICEPKLGLNRSEAGIKYLQNFPIEIWGKYNIQICIDIGDYLIATGDEILDYLEKWKGFIIEVHLHNIHYEGEDYIWIPVHPDQEHDGYSHKVEHIIKFLAQCKDISFIFEHTPETNPSKKVVEEGLKWVREIIS</sequence>
<dbReference type="Pfam" id="PF01261">
    <property type="entry name" value="AP_endonuc_2"/>
    <property type="match status" value="1"/>
</dbReference>
<dbReference type="Proteomes" id="UP000031366">
    <property type="component" value="Unassembled WGS sequence"/>
</dbReference>
<comment type="caution">
    <text evidence="2">The sequence shown here is derived from an EMBL/GenBank/DDBJ whole genome shotgun (WGS) entry which is preliminary data.</text>
</comment>
<dbReference type="SUPFAM" id="SSF51658">
    <property type="entry name" value="Xylose isomerase-like"/>
    <property type="match status" value="1"/>
</dbReference>
<organism evidence="2 3">
    <name type="scientific">Clostridium argentinense CDC 2741</name>
    <dbReference type="NCBI Taxonomy" id="1418104"/>
    <lineage>
        <taxon>Bacteria</taxon>
        <taxon>Bacillati</taxon>
        <taxon>Bacillota</taxon>
        <taxon>Clostridia</taxon>
        <taxon>Eubacteriales</taxon>
        <taxon>Clostridiaceae</taxon>
        <taxon>Clostridium</taxon>
    </lineage>
</organism>
<feature type="domain" description="Xylose isomerase-like TIM barrel" evidence="1">
    <location>
        <begin position="38"/>
        <end position="268"/>
    </location>
</feature>
<evidence type="ECO:0000313" key="3">
    <source>
        <dbReference type="Proteomes" id="UP000031366"/>
    </source>
</evidence>
<dbReference type="OrthoDB" id="2471096at2"/>
<dbReference type="AlphaFoldDB" id="A0A0C1UAB2"/>
<evidence type="ECO:0000313" key="2">
    <source>
        <dbReference type="EMBL" id="KIE44485.1"/>
    </source>
</evidence>
<keyword evidence="3" id="KW-1185">Reference proteome</keyword>
<dbReference type="InterPro" id="IPR036237">
    <property type="entry name" value="Xyl_isomerase-like_sf"/>
</dbReference>
<proteinExistence type="predicted"/>
<reference evidence="2 3" key="1">
    <citation type="journal article" date="2015" name="Infect. Genet. Evol.">
        <title>Genomic sequences of six botulinum neurotoxin-producing strains representing three clostridial species illustrate the mobility and diversity of botulinum neurotoxin genes.</title>
        <authorList>
            <person name="Smith T.J."/>
            <person name="Hill K.K."/>
            <person name="Xie G."/>
            <person name="Foley B.T."/>
            <person name="Williamson C.H."/>
            <person name="Foster J.T."/>
            <person name="Johnson S.L."/>
            <person name="Chertkov O."/>
            <person name="Teshima H."/>
            <person name="Gibbons H.S."/>
            <person name="Johnsky L.A."/>
            <person name="Karavis M.A."/>
            <person name="Smith L.A."/>
        </authorList>
    </citation>
    <scope>NUCLEOTIDE SEQUENCE [LARGE SCALE GENOMIC DNA]</scope>
    <source>
        <strain evidence="2 3">CDC 2741</strain>
    </source>
</reference>
<dbReference type="InterPro" id="IPR013022">
    <property type="entry name" value="Xyl_isomerase-like_TIM-brl"/>
</dbReference>
<accession>A0A0C1UAB2</accession>
<keyword evidence="2" id="KW-0413">Isomerase</keyword>
<dbReference type="RefSeq" id="WP_039636822.1">
    <property type="nucleotide sequence ID" value="NZ_AYSO01000020.1"/>
</dbReference>
<dbReference type="GO" id="GO:0016853">
    <property type="term" value="F:isomerase activity"/>
    <property type="evidence" value="ECO:0007669"/>
    <property type="project" value="UniProtKB-KW"/>
</dbReference>
<dbReference type="STRING" id="29341.RSJ17_06575"/>
<dbReference type="Gene3D" id="3.20.20.150">
    <property type="entry name" value="Divalent-metal-dependent TIM barrel enzymes"/>
    <property type="match status" value="1"/>
</dbReference>